<dbReference type="Gene3D" id="3.30.559.10">
    <property type="entry name" value="Chloramphenicol acetyltransferase-like domain"/>
    <property type="match status" value="1"/>
</dbReference>
<name>A0ABR1M2D0_9PEZI</name>
<gene>
    <name evidence="1" type="ORF">IWX46DRAFT_641977</name>
</gene>
<dbReference type="EMBL" id="JBBPDW010000023">
    <property type="protein sequence ID" value="KAK7541674.1"/>
    <property type="molecule type" value="Genomic_DNA"/>
</dbReference>
<accession>A0ABR1M2D0</accession>
<dbReference type="Proteomes" id="UP001365128">
    <property type="component" value="Unassembled WGS sequence"/>
</dbReference>
<dbReference type="InterPro" id="IPR023213">
    <property type="entry name" value="CAT-like_dom_sf"/>
</dbReference>
<evidence type="ECO:0000313" key="2">
    <source>
        <dbReference type="Proteomes" id="UP001365128"/>
    </source>
</evidence>
<comment type="caution">
    <text evidence="1">The sequence shown here is derived from an EMBL/GenBank/DDBJ whole genome shotgun (WGS) entry which is preliminary data.</text>
</comment>
<organism evidence="1 2">
    <name type="scientific">Phyllosticta citricarpa</name>
    <dbReference type="NCBI Taxonomy" id="55181"/>
    <lineage>
        <taxon>Eukaryota</taxon>
        <taxon>Fungi</taxon>
        <taxon>Dikarya</taxon>
        <taxon>Ascomycota</taxon>
        <taxon>Pezizomycotina</taxon>
        <taxon>Dothideomycetes</taxon>
        <taxon>Dothideomycetes incertae sedis</taxon>
        <taxon>Botryosphaeriales</taxon>
        <taxon>Phyllostictaceae</taxon>
        <taxon>Phyllosticta</taxon>
    </lineage>
</organism>
<keyword evidence="2" id="KW-1185">Reference proteome</keyword>
<proteinExistence type="predicted"/>
<protein>
    <submittedName>
        <fullName evidence="1">Uncharacterized protein</fullName>
    </submittedName>
</protein>
<sequence>MRASILEATSKKLINRTADWIASVPNKACITLATKNFMGLDIAAASWRQMTAYQEHDFGFGPPKALRWPKPMIDGYIFVYPHRPKDDPQECNELNVCLEPSCMERLLADEELAQYAHLRGI</sequence>
<reference evidence="1 2" key="1">
    <citation type="submission" date="2024-04" db="EMBL/GenBank/DDBJ databases">
        <title>Phyllosticta paracitricarpa is synonymous to the EU quarantine fungus P. citricarpa based on phylogenomic analyses.</title>
        <authorList>
            <consortium name="Lawrence Berkeley National Laboratory"/>
            <person name="Van Ingen-Buijs V.A."/>
            <person name="Van Westerhoven A.C."/>
            <person name="Haridas S."/>
            <person name="Skiadas P."/>
            <person name="Martin F."/>
            <person name="Groenewald J.Z."/>
            <person name="Crous P.W."/>
            <person name="Seidl M.F."/>
        </authorList>
    </citation>
    <scope>NUCLEOTIDE SEQUENCE [LARGE SCALE GENOMIC DNA]</scope>
    <source>
        <strain evidence="1 2">CBS 122670</strain>
    </source>
</reference>
<evidence type="ECO:0000313" key="1">
    <source>
        <dbReference type="EMBL" id="KAK7541674.1"/>
    </source>
</evidence>